<dbReference type="KEGG" id="ava:Ava_1353"/>
<evidence type="ECO:0008006" key="3">
    <source>
        <dbReference type="Google" id="ProtNLM"/>
    </source>
</evidence>
<dbReference type="EMBL" id="CP000117">
    <property type="protein sequence ID" value="ABA20977.1"/>
    <property type="molecule type" value="Genomic_DNA"/>
</dbReference>
<accession>Q3MDF9</accession>
<dbReference type="Proteomes" id="UP000002533">
    <property type="component" value="Chromosome"/>
</dbReference>
<organism evidence="1 2">
    <name type="scientific">Trichormus variabilis (strain ATCC 29413 / PCC 7937)</name>
    <name type="common">Anabaena variabilis</name>
    <dbReference type="NCBI Taxonomy" id="240292"/>
    <lineage>
        <taxon>Bacteria</taxon>
        <taxon>Bacillati</taxon>
        <taxon>Cyanobacteriota</taxon>
        <taxon>Cyanophyceae</taxon>
        <taxon>Nostocales</taxon>
        <taxon>Nostocaceae</taxon>
        <taxon>Trichormus</taxon>
    </lineage>
</organism>
<protein>
    <recommendedName>
        <fullName evidence="3">ApeA N-terminal domain-containing protein</fullName>
    </recommendedName>
</protein>
<evidence type="ECO:0000313" key="2">
    <source>
        <dbReference type="Proteomes" id="UP000002533"/>
    </source>
</evidence>
<evidence type="ECO:0000313" key="1">
    <source>
        <dbReference type="EMBL" id="ABA20977.1"/>
    </source>
</evidence>
<reference evidence="2" key="1">
    <citation type="journal article" date="2014" name="Stand. Genomic Sci.">
        <title>Complete genome sequence of Anabaena variabilis ATCC 29413.</title>
        <authorList>
            <person name="Thiel T."/>
            <person name="Pratte B.S."/>
            <person name="Zhong J."/>
            <person name="Goodwin L."/>
            <person name="Copeland A."/>
            <person name="Lucas S."/>
            <person name="Han C."/>
            <person name="Pitluck S."/>
            <person name="Land M.L."/>
            <person name="Kyrpides N.C."/>
            <person name="Woyke T."/>
        </authorList>
    </citation>
    <scope>NUCLEOTIDE SEQUENCE [LARGE SCALE GENOMIC DNA]</scope>
    <source>
        <strain evidence="2">ATCC 29413 / PCC 7937</strain>
    </source>
</reference>
<dbReference type="eggNOG" id="ENOG5030MJB">
    <property type="taxonomic scope" value="Bacteria"/>
</dbReference>
<name>Q3MDF9_TRIV2</name>
<dbReference type="AlphaFoldDB" id="Q3MDF9"/>
<dbReference type="HOGENOM" id="CLU_725291_0_0_3"/>
<sequence length="412" mass="48179">MIEFQILLFTTRYTVIFHLEKSRELTITHLIMLNTSTYYVIAPIDGLHLDFDYRMYSAEVYGCPPNYVPNPDGCSEFRQPYEYLGSLTFKQYTELSYEGKIDNQTLRHLEKLPDRKLINFTCIAFEINLDREDYLYLNDEDTNNSLFQYILNKGEQLLDVWRLCLFKPGEDFTIGSFGAVGNGIQCFWLGQDDIFPKFIARRISRYQLVQQPLDVLLSDFGTIYADITFRNLCYSAFNDVDTSLIKRIFNALRAFRESRDIPNWEARFRHLAVIAESLAKKEETEHLRGNELRERIAKIASNGWEIYKSYNSSVLSPPGLQARQYRLINKRYKEMGWKNKNEAQKIIKDLWDNVRNPLSHTVNTVTSLKRNPIEDMVNIEKIIVTMINGICTAYEVEEFYGSSAYDIILDGE</sequence>
<gene>
    <name evidence="1" type="ordered locus">Ava_1353</name>
</gene>
<proteinExistence type="predicted"/>